<protein>
    <recommendedName>
        <fullName evidence="3">Probable cytosolic iron-sulfur protein assembly protein CIAO1 homolog</fullName>
    </recommendedName>
</protein>
<accession>A0A2R5GR77</accession>
<comment type="caution">
    <text evidence="5">The sequence shown here is derived from an EMBL/GenBank/DDBJ whole genome shotgun (WGS) entry which is preliminary data.</text>
</comment>
<dbReference type="PROSITE" id="PS50082">
    <property type="entry name" value="WD_REPEATS_2"/>
    <property type="match status" value="6"/>
</dbReference>
<evidence type="ECO:0000256" key="4">
    <source>
        <dbReference type="PROSITE-ProRule" id="PRU00221"/>
    </source>
</evidence>
<proteinExistence type="inferred from homology"/>
<feature type="repeat" description="WD" evidence="4">
    <location>
        <begin position="24"/>
        <end position="55"/>
    </location>
</feature>
<dbReference type="GO" id="GO:0016226">
    <property type="term" value="P:iron-sulfur cluster assembly"/>
    <property type="evidence" value="ECO:0007669"/>
    <property type="project" value="UniProtKB-UniRule"/>
</dbReference>
<dbReference type="SUPFAM" id="SSF50978">
    <property type="entry name" value="WD40 repeat-like"/>
    <property type="match status" value="1"/>
</dbReference>
<dbReference type="InParanoid" id="A0A2R5GR77"/>
<dbReference type="OrthoDB" id="284782at2759"/>
<reference evidence="5 6" key="1">
    <citation type="submission" date="2017-12" db="EMBL/GenBank/DDBJ databases">
        <title>Sequencing, de novo assembly and annotation of complete genome of a new Thraustochytrid species, strain FCC1311.</title>
        <authorList>
            <person name="Sedici K."/>
            <person name="Godart F."/>
            <person name="Aiese Cigliano R."/>
            <person name="Sanseverino W."/>
            <person name="Barakat M."/>
            <person name="Ortet P."/>
            <person name="Marechal E."/>
            <person name="Cagnac O."/>
            <person name="Amato A."/>
        </authorList>
    </citation>
    <scope>NUCLEOTIDE SEQUENCE [LARGE SCALE GENOMIC DNA]</scope>
</reference>
<evidence type="ECO:0000256" key="2">
    <source>
        <dbReference type="ARBA" id="ARBA00022737"/>
    </source>
</evidence>
<comment type="function">
    <text evidence="3">Essential component of the cytosolic iron-sulfur (Fe/S) protein assembly machinery. Required for the maturation of extramitochondrial Fe/S proteins.</text>
</comment>
<dbReference type="InterPro" id="IPR015943">
    <property type="entry name" value="WD40/YVTN_repeat-like_dom_sf"/>
</dbReference>
<feature type="repeat" description="WD" evidence="4">
    <location>
        <begin position="139"/>
        <end position="171"/>
    </location>
</feature>
<feature type="repeat" description="WD" evidence="4">
    <location>
        <begin position="85"/>
        <end position="117"/>
    </location>
</feature>
<dbReference type="Gene3D" id="2.130.10.10">
    <property type="entry name" value="YVTN repeat-like/Quinoprotein amine dehydrogenase"/>
    <property type="match status" value="2"/>
</dbReference>
<dbReference type="HAMAP" id="MF_03037">
    <property type="entry name" value="ciao1"/>
    <property type="match status" value="1"/>
</dbReference>
<dbReference type="Pfam" id="PF00400">
    <property type="entry name" value="WD40"/>
    <property type="match status" value="7"/>
</dbReference>
<keyword evidence="1 4" id="KW-0853">WD repeat</keyword>
<evidence type="ECO:0000313" key="5">
    <source>
        <dbReference type="EMBL" id="GBG33095.1"/>
    </source>
</evidence>
<feature type="repeat" description="WD" evidence="4">
    <location>
        <begin position="334"/>
        <end position="369"/>
    </location>
</feature>
<dbReference type="InterPro" id="IPR001680">
    <property type="entry name" value="WD40_rpt"/>
</dbReference>
<organism evidence="5 6">
    <name type="scientific">Hondaea fermentalgiana</name>
    <dbReference type="NCBI Taxonomy" id="2315210"/>
    <lineage>
        <taxon>Eukaryota</taxon>
        <taxon>Sar</taxon>
        <taxon>Stramenopiles</taxon>
        <taxon>Bigyra</taxon>
        <taxon>Labyrinthulomycetes</taxon>
        <taxon>Thraustochytrida</taxon>
        <taxon>Thraustochytriidae</taxon>
        <taxon>Hondaea</taxon>
    </lineage>
</organism>
<feature type="repeat" description="WD" evidence="4">
    <location>
        <begin position="239"/>
        <end position="271"/>
    </location>
</feature>
<dbReference type="PANTHER" id="PTHR19920">
    <property type="entry name" value="WD40 PROTEIN CIAO1"/>
    <property type="match status" value="1"/>
</dbReference>
<dbReference type="InterPro" id="IPR028608">
    <property type="entry name" value="CIAO1/Cia1"/>
</dbReference>
<keyword evidence="6" id="KW-1185">Reference proteome</keyword>
<dbReference type="SMART" id="SM00320">
    <property type="entry name" value="WD40"/>
    <property type="match status" value="7"/>
</dbReference>
<dbReference type="GO" id="GO:0097361">
    <property type="term" value="C:cytosolic [4Fe-4S] assembly targeting complex"/>
    <property type="evidence" value="ECO:0007669"/>
    <property type="project" value="InterPro"/>
</dbReference>
<feature type="repeat" description="WD" evidence="4">
    <location>
        <begin position="195"/>
        <end position="226"/>
    </location>
</feature>
<name>A0A2R5GR77_9STRA</name>
<dbReference type="CDD" id="cd00200">
    <property type="entry name" value="WD40"/>
    <property type="match status" value="1"/>
</dbReference>
<dbReference type="EMBL" id="BEYU01000143">
    <property type="protein sequence ID" value="GBG33095.1"/>
    <property type="molecule type" value="Genomic_DNA"/>
</dbReference>
<keyword evidence="2" id="KW-0677">Repeat</keyword>
<sequence>MAMAAMAAAEAATATATAAAAQTLKGHDDRVWHVAWSPCGKLLASCGADKSIRVWAKSPKAPGAAGGAAAASPAEDEWLCVATLEDTQSRTVRSCEFSPCGSYLAAASFDATVVIWQRGHREADDGSGAIEEWECVSVLEGHENEVKSVAWSADGSMIATCSRDKSIWIWEAPPATTPQARLPEEDIECECISVLTGHSQDVKHLRWHPTEPVLFTASYDDTIRVWAEQVDDWGCVEVLQGHTNTVWGLCLDSSGTRIASCSQDCSVRIWSRSDKGTWACDKVLDEIHERTIFSIDWSRDGSRIATGAGDDAIAVLEASSDVVGSDFSVTRKLLAAHDTDVNCVRWNPQDSHILASAGDDGFVKLFFLP</sequence>
<dbReference type="AlphaFoldDB" id="A0A2R5GR77"/>
<evidence type="ECO:0000313" key="6">
    <source>
        <dbReference type="Proteomes" id="UP000241890"/>
    </source>
</evidence>
<comment type="similarity">
    <text evidence="3">Belongs to the WD repeat CIA1 family.</text>
</comment>
<evidence type="ECO:0000256" key="1">
    <source>
        <dbReference type="ARBA" id="ARBA00022574"/>
    </source>
</evidence>
<dbReference type="PROSITE" id="PS50294">
    <property type="entry name" value="WD_REPEATS_REGION"/>
    <property type="match status" value="5"/>
</dbReference>
<evidence type="ECO:0000256" key="3">
    <source>
        <dbReference type="HAMAP-Rule" id="MF_03037"/>
    </source>
</evidence>
<dbReference type="PANTHER" id="PTHR19920:SF0">
    <property type="entry name" value="CYTOSOLIC IRON-SULFUR PROTEIN ASSEMBLY PROTEIN CIAO1-RELATED"/>
    <property type="match status" value="1"/>
</dbReference>
<dbReference type="InterPro" id="IPR036322">
    <property type="entry name" value="WD40_repeat_dom_sf"/>
</dbReference>
<dbReference type="Proteomes" id="UP000241890">
    <property type="component" value="Unassembled WGS sequence"/>
</dbReference>
<gene>
    <name evidence="5" type="ORF">FCC1311_093192</name>
</gene>